<gene>
    <name evidence="1" type="ORF">UT77_C0005G0080</name>
</gene>
<name>A0A0G0T4C6_9BACT</name>
<evidence type="ECO:0000313" key="1">
    <source>
        <dbReference type="EMBL" id="KKR41965.1"/>
    </source>
</evidence>
<accession>A0A0G0T4C6</accession>
<reference evidence="1 2" key="1">
    <citation type="journal article" date="2015" name="Nature">
        <title>rRNA introns, odd ribosomes, and small enigmatic genomes across a large radiation of phyla.</title>
        <authorList>
            <person name="Brown C.T."/>
            <person name="Hug L.A."/>
            <person name="Thomas B.C."/>
            <person name="Sharon I."/>
            <person name="Castelle C.J."/>
            <person name="Singh A."/>
            <person name="Wilkins M.J."/>
            <person name="Williams K.H."/>
            <person name="Banfield J.F."/>
        </authorList>
    </citation>
    <scope>NUCLEOTIDE SEQUENCE [LARGE SCALE GENOMIC DNA]</scope>
</reference>
<organism evidence="1 2">
    <name type="scientific">Candidatus Daviesbacteria bacterium GW2011_GWC2_40_12</name>
    <dbReference type="NCBI Taxonomy" id="1618431"/>
    <lineage>
        <taxon>Bacteria</taxon>
        <taxon>Candidatus Daviesiibacteriota</taxon>
    </lineage>
</organism>
<comment type="caution">
    <text evidence="1">The sequence shown here is derived from an EMBL/GenBank/DDBJ whole genome shotgun (WGS) entry which is preliminary data.</text>
</comment>
<dbReference type="EMBL" id="LBYB01000005">
    <property type="protein sequence ID" value="KKR41965.1"/>
    <property type="molecule type" value="Genomic_DNA"/>
</dbReference>
<dbReference type="AlphaFoldDB" id="A0A0G0T4C6"/>
<dbReference type="Proteomes" id="UP000034881">
    <property type="component" value="Unassembled WGS sequence"/>
</dbReference>
<protein>
    <submittedName>
        <fullName evidence="1">Uncharacterized protein</fullName>
    </submittedName>
</protein>
<proteinExistence type="predicted"/>
<sequence>MVDQLSEHPLPGKWKEETFHHKADLFAWDALDFLAKSGFFIFGEKLKEGTDSNQVRLNLTAVQSQAFQLLYTSVLSEAMIRNARQEDNPVNRPHISERVYEASGEIPGKAPATIAAISRLHLFWDTAEQQPWKFYFEGEVSPGTHNKKEIPEVFFMVSQGPIKTQSQVVNLYGGRFDVENNIKVSYDYLDDRRICKTEVVIGGDQKEVSVYTHRLIGSMGNEYFIYGCNYNQPVSSTEVSVETPISGIDGVSISGRTPVR</sequence>
<evidence type="ECO:0000313" key="2">
    <source>
        <dbReference type="Proteomes" id="UP000034881"/>
    </source>
</evidence>